<dbReference type="RefSeq" id="YP_009020539.1">
    <property type="nucleotide sequence ID" value="NC_011916.1"/>
</dbReference>
<evidence type="ECO:0000256" key="1">
    <source>
        <dbReference type="SAM" id="MobiDB-lite"/>
    </source>
</evidence>
<evidence type="ECO:0000313" key="3">
    <source>
        <dbReference type="Proteomes" id="UP000001364"/>
    </source>
</evidence>
<dbReference type="AlphaFoldDB" id="A0A0H3J1Q4"/>
<dbReference type="EMBL" id="CP001340">
    <property type="protein sequence ID" value="AHI88570.1"/>
    <property type="molecule type" value="Genomic_DNA"/>
</dbReference>
<dbReference type="HOGENOM" id="CLU_1649074_0_0_5"/>
<evidence type="ECO:0000313" key="2">
    <source>
        <dbReference type="EMBL" id="AHI88570.1"/>
    </source>
</evidence>
<dbReference type="Proteomes" id="UP000001364">
    <property type="component" value="Chromosome"/>
</dbReference>
<name>A0A0H3J1Q4_CAUVN</name>
<dbReference type="GeneID" id="18668908"/>
<dbReference type="KEGG" id="ccs:CCNA_03967"/>
<accession>A0A0H3J1Q4</accession>
<dbReference type="RefSeq" id="WP_024265802.1">
    <property type="nucleotide sequence ID" value="NC_011916.1"/>
</dbReference>
<feature type="compositionally biased region" description="Basic and acidic residues" evidence="1">
    <location>
        <begin position="62"/>
        <end position="76"/>
    </location>
</feature>
<organism evidence="2 3">
    <name type="scientific">Caulobacter vibrioides (strain NA1000 / CB15N)</name>
    <name type="common">Caulobacter crescentus</name>
    <dbReference type="NCBI Taxonomy" id="565050"/>
    <lineage>
        <taxon>Bacteria</taxon>
        <taxon>Pseudomonadati</taxon>
        <taxon>Pseudomonadota</taxon>
        <taxon>Alphaproteobacteria</taxon>
        <taxon>Caulobacterales</taxon>
        <taxon>Caulobacteraceae</taxon>
        <taxon>Caulobacter</taxon>
    </lineage>
</organism>
<reference evidence="2 3" key="1">
    <citation type="journal article" date="2010" name="J. Bacteriol.">
        <title>The genetic basis of laboratory adaptation in Caulobacter crescentus.</title>
        <authorList>
            <person name="Marks M.E."/>
            <person name="Castro-Rojas C.M."/>
            <person name="Teiling C."/>
            <person name="Du L."/>
            <person name="Kapatral V."/>
            <person name="Walunas T.L."/>
            <person name="Crosson S."/>
        </authorList>
    </citation>
    <scope>NUCLEOTIDE SEQUENCE [LARGE SCALE GENOMIC DNA]</scope>
    <source>
        <strain evidence="3">NA1000 / CB15N</strain>
    </source>
</reference>
<protein>
    <submittedName>
        <fullName evidence="2">Uncharacterized protein</fullName>
    </submittedName>
</protein>
<dbReference type="OrthoDB" id="10013347at2"/>
<gene>
    <name evidence="2" type="ordered locus">CCNA_03967</name>
</gene>
<sequence length="160" mass="17297">MIFRTDKQLRRWMGVFAAMLVGLLVIQAPVAAADRMLHAIGQSHAANPFAGALLDQHEHDVCHGQDCHGQDEEHGTGHTSVPSYGTADSDANSNADSEVAGPHHHHHHDNHTAYGLTMSPSLPVRWASARSLFGAEDDLRPGLAPQLRDRPPKAHLAHVA</sequence>
<feature type="region of interest" description="Disordered" evidence="1">
    <location>
        <begin position="62"/>
        <end position="116"/>
    </location>
</feature>
<proteinExistence type="predicted"/>
<keyword evidence="3" id="KW-1185">Reference proteome</keyword>